<name>A0ABQ0XIY0_9STAP</name>
<dbReference type="RefSeq" id="WP_103295840.1">
    <property type="nucleotide sequence ID" value="NZ_BKAQ01000004.1"/>
</dbReference>
<evidence type="ECO:0000313" key="2">
    <source>
        <dbReference type="Proteomes" id="UP000321040"/>
    </source>
</evidence>
<comment type="caution">
    <text evidence="1">The sequence shown here is derived from an EMBL/GenBank/DDBJ whole genome shotgun (WGS) entry which is preliminary data.</text>
</comment>
<keyword evidence="2" id="KW-1185">Reference proteome</keyword>
<protein>
    <submittedName>
        <fullName evidence="1">Uncharacterized protein</fullName>
    </submittedName>
</protein>
<organism evidence="1 2">
    <name type="scientific">Staphylococcus kloosii</name>
    <dbReference type="NCBI Taxonomy" id="29384"/>
    <lineage>
        <taxon>Bacteria</taxon>
        <taxon>Bacillati</taxon>
        <taxon>Bacillota</taxon>
        <taxon>Bacilli</taxon>
        <taxon>Bacillales</taxon>
        <taxon>Staphylococcaceae</taxon>
        <taxon>Staphylococcus</taxon>
    </lineage>
</organism>
<accession>A0ABQ0XIY0</accession>
<sequence length="90" mass="10354">MTEKIMKVKQCDICKKQVEIDDNITSHTEEEIKSIKLPVLFKTEQIEGRSTTPYVTQKDIDLCKDCLNKAVAIEAIGAQGNNQYWFMEDK</sequence>
<dbReference type="Proteomes" id="UP000321040">
    <property type="component" value="Unassembled WGS sequence"/>
</dbReference>
<proteinExistence type="predicted"/>
<dbReference type="EMBL" id="BKAQ01000004">
    <property type="protein sequence ID" value="GEP81423.1"/>
    <property type="molecule type" value="Genomic_DNA"/>
</dbReference>
<dbReference type="GeneID" id="69905814"/>
<gene>
    <name evidence="1" type="ORF">SKL01_06010</name>
</gene>
<evidence type="ECO:0000313" key="1">
    <source>
        <dbReference type="EMBL" id="GEP81423.1"/>
    </source>
</evidence>
<reference evidence="1 2" key="1">
    <citation type="submission" date="2019-07" db="EMBL/GenBank/DDBJ databases">
        <title>Whole genome shotgun sequence of Staphylococcus kloosii NBRC 109624.</title>
        <authorList>
            <person name="Hosoyama A."/>
            <person name="Uohara A."/>
            <person name="Ohji S."/>
            <person name="Ichikawa N."/>
        </authorList>
    </citation>
    <scope>NUCLEOTIDE SEQUENCE [LARGE SCALE GENOMIC DNA]</scope>
    <source>
        <strain evidence="1 2">NBRC 109624</strain>
    </source>
</reference>